<name>M6BEE0_LEPBO</name>
<accession>M6BEE0</accession>
<dbReference type="Proteomes" id="UP000011873">
    <property type="component" value="Unassembled WGS sequence"/>
</dbReference>
<comment type="caution">
    <text evidence="1">The sequence shown here is derived from an EMBL/GenBank/DDBJ whole genome shotgun (WGS) entry which is preliminary data.</text>
</comment>
<proteinExistence type="predicted"/>
<organism evidence="1 2">
    <name type="scientific">Leptospira borgpetersenii serovar Hardjo-bovis str. Sponselee</name>
    <dbReference type="NCBI Taxonomy" id="1303729"/>
    <lineage>
        <taxon>Bacteria</taxon>
        <taxon>Pseudomonadati</taxon>
        <taxon>Spirochaetota</taxon>
        <taxon>Spirochaetia</taxon>
        <taxon>Leptospirales</taxon>
        <taxon>Leptospiraceae</taxon>
        <taxon>Leptospira</taxon>
    </lineage>
</organism>
<evidence type="ECO:0000313" key="2">
    <source>
        <dbReference type="Proteomes" id="UP000011873"/>
    </source>
</evidence>
<gene>
    <name evidence="1" type="ORF">LEP1GSC016_3118</name>
</gene>
<evidence type="ECO:0000313" key="1">
    <source>
        <dbReference type="EMBL" id="EMJ77884.1"/>
    </source>
</evidence>
<protein>
    <submittedName>
        <fullName evidence="1">Uncharacterized protein</fullName>
    </submittedName>
</protein>
<reference evidence="1 2" key="1">
    <citation type="submission" date="2013-01" db="EMBL/GenBank/DDBJ databases">
        <authorList>
            <person name="Harkins D.M."/>
            <person name="Durkin A.S."/>
            <person name="Brinkac L.M."/>
            <person name="Haft D.H."/>
            <person name="Selengut J.D."/>
            <person name="Sanka R."/>
            <person name="DePew J."/>
            <person name="Purushe J."/>
            <person name="Galloway R.L."/>
            <person name="Vinetz J.M."/>
            <person name="Sutton G.G."/>
            <person name="Nierman W.C."/>
            <person name="Fouts D.E."/>
        </authorList>
    </citation>
    <scope>NUCLEOTIDE SEQUENCE [LARGE SCALE GENOMIC DNA]</scope>
    <source>
        <strain evidence="1 2">Sponselee CDC</strain>
    </source>
</reference>
<dbReference type="PATRIC" id="fig|1218567.3.peg.4136"/>
<dbReference type="AlphaFoldDB" id="M6BEE0"/>
<dbReference type="EMBL" id="ANMU01000172">
    <property type="protein sequence ID" value="EMJ77884.1"/>
    <property type="molecule type" value="Genomic_DNA"/>
</dbReference>
<sequence length="60" mass="7249">MCQERCLSIKKSELEKKEFFCRIQKIRSFYAFRTELHRIGGPFKNALQEKVDRLKKELAK</sequence>